<evidence type="ECO:0000256" key="5">
    <source>
        <dbReference type="PIRSR" id="PIRSR605493-1"/>
    </source>
</evidence>
<dbReference type="CDD" id="cd16841">
    <property type="entry name" value="RraA_family"/>
    <property type="match status" value="1"/>
</dbReference>
<accession>A0A1G5MNH7</accession>
<organism evidence="6 7">
    <name type="scientific">Afifella marina DSM 2698</name>
    <dbReference type="NCBI Taxonomy" id="1120955"/>
    <lineage>
        <taxon>Bacteria</taxon>
        <taxon>Pseudomonadati</taxon>
        <taxon>Pseudomonadota</taxon>
        <taxon>Alphaproteobacteria</taxon>
        <taxon>Hyphomicrobiales</taxon>
        <taxon>Afifellaceae</taxon>
        <taxon>Afifella</taxon>
    </lineage>
</organism>
<dbReference type="GO" id="GO:0046872">
    <property type="term" value="F:metal ion binding"/>
    <property type="evidence" value="ECO:0007669"/>
    <property type="project" value="UniProtKB-KW"/>
</dbReference>
<dbReference type="Gene3D" id="3.50.30.40">
    <property type="entry name" value="Ribonuclease E inhibitor RraA/RraA-like"/>
    <property type="match status" value="1"/>
</dbReference>
<dbReference type="InterPro" id="IPR036704">
    <property type="entry name" value="RraA/RraA-like_sf"/>
</dbReference>
<evidence type="ECO:0000256" key="1">
    <source>
        <dbReference type="ARBA" id="ARBA00001968"/>
    </source>
</evidence>
<evidence type="ECO:0000313" key="6">
    <source>
        <dbReference type="EMBL" id="SCZ26148.1"/>
    </source>
</evidence>
<dbReference type="STRING" id="1120955.SAMN03080610_00909"/>
<comment type="cofactor">
    <cofactor evidence="5">
        <name>Mg(2+)</name>
        <dbReference type="ChEBI" id="CHEBI:18420"/>
    </cofactor>
</comment>
<proteinExistence type="predicted"/>
<dbReference type="Pfam" id="PF03737">
    <property type="entry name" value="RraA-like"/>
    <property type="match status" value="1"/>
</dbReference>
<dbReference type="Proteomes" id="UP000199347">
    <property type="component" value="Unassembled WGS sequence"/>
</dbReference>
<feature type="binding site" evidence="5">
    <location>
        <begin position="96"/>
        <end position="99"/>
    </location>
    <ligand>
        <name>substrate</name>
    </ligand>
</feature>
<comment type="cofactor">
    <cofactor evidence="1">
        <name>a divalent metal cation</name>
        <dbReference type="ChEBI" id="CHEBI:60240"/>
    </cofactor>
</comment>
<dbReference type="EMBL" id="FMVW01000001">
    <property type="protein sequence ID" value="SCZ26148.1"/>
    <property type="molecule type" value="Genomic_DNA"/>
</dbReference>
<evidence type="ECO:0000313" key="7">
    <source>
        <dbReference type="Proteomes" id="UP000199347"/>
    </source>
</evidence>
<feature type="binding site" evidence="5">
    <location>
        <position position="118"/>
    </location>
    <ligand>
        <name>substrate</name>
    </ligand>
</feature>
<gene>
    <name evidence="6" type="ORF">SAMN03080610_00909</name>
</gene>
<dbReference type="RefSeq" id="WP_170130381.1">
    <property type="nucleotide sequence ID" value="NZ_FMVW01000001.1"/>
</dbReference>
<sequence>MTESSWTEVEILERLRNVESGAVTDALVRLGLSGWMDGVLPLGEANRLVGRARTVKYAPKTGAAKAKTNIYSAIRSTPEGRILVLDTGCANTWILGENVAHAAFFQGLGGIVSDSLARDASLIREMDFPVFTRGISARPPAIVLVDVDVPVECAGTRVCPGDYLVADADGVVVIPQDFIDAVLVEIEDIEQLERDQEAALASQAPLEVIEDLLRRKKIRKSGRP</sequence>
<protein>
    <recommendedName>
        <fullName evidence="2">Putative 4-hydroxy-4-methyl-2-oxoglutarate aldolase</fullName>
    </recommendedName>
    <alternativeName>
        <fullName evidence="3">Regulator of ribonuclease activity homolog</fullName>
    </alternativeName>
    <alternativeName>
        <fullName evidence="4">RraA-like protein</fullName>
    </alternativeName>
</protein>
<keyword evidence="5" id="KW-0460">Magnesium</keyword>
<keyword evidence="7" id="KW-1185">Reference proteome</keyword>
<name>A0A1G5MNH7_AFIMA</name>
<dbReference type="PANTHER" id="PTHR33254">
    <property type="entry name" value="4-HYDROXY-4-METHYL-2-OXOGLUTARATE ALDOLASE 3-RELATED"/>
    <property type="match status" value="1"/>
</dbReference>
<dbReference type="PANTHER" id="PTHR33254:SF4">
    <property type="entry name" value="4-HYDROXY-4-METHYL-2-OXOGLUTARATE ALDOLASE 3-RELATED"/>
    <property type="match status" value="1"/>
</dbReference>
<dbReference type="SUPFAM" id="SSF89562">
    <property type="entry name" value="RraA-like"/>
    <property type="match status" value="1"/>
</dbReference>
<reference evidence="7" key="1">
    <citation type="submission" date="2016-10" db="EMBL/GenBank/DDBJ databases">
        <authorList>
            <person name="Varghese N."/>
            <person name="Submissions S."/>
        </authorList>
    </citation>
    <scope>NUCLEOTIDE SEQUENCE [LARGE SCALE GENOMIC DNA]</scope>
    <source>
        <strain evidence="7">DSM 2698</strain>
    </source>
</reference>
<evidence type="ECO:0000256" key="3">
    <source>
        <dbReference type="ARBA" id="ARBA00029596"/>
    </source>
</evidence>
<evidence type="ECO:0000256" key="4">
    <source>
        <dbReference type="ARBA" id="ARBA00030169"/>
    </source>
</evidence>
<feature type="binding site" evidence="5">
    <location>
        <position position="119"/>
    </location>
    <ligand>
        <name>Mg(2+)</name>
        <dbReference type="ChEBI" id="CHEBI:18420"/>
    </ligand>
</feature>
<evidence type="ECO:0000256" key="2">
    <source>
        <dbReference type="ARBA" id="ARBA00016549"/>
    </source>
</evidence>
<dbReference type="AlphaFoldDB" id="A0A1G5MNH7"/>
<dbReference type="InterPro" id="IPR005493">
    <property type="entry name" value="RraA/RraA-like"/>
</dbReference>
<keyword evidence="5" id="KW-0479">Metal-binding</keyword>